<evidence type="ECO:0000313" key="2">
    <source>
        <dbReference type="EMBL" id="GAG45680.1"/>
    </source>
</evidence>
<gene>
    <name evidence="2" type="ORF">S01H1_76661</name>
</gene>
<dbReference type="PANTHER" id="PTHR42951:SF4">
    <property type="entry name" value="ACYL-COENZYME A THIOESTERASE MBLAC2"/>
    <property type="match status" value="1"/>
</dbReference>
<sequence length="174" mass="20361">ERENFWDSVKDVKPKAPNISLSQNMTLYRGNREIRILFLGRGHTGGDVVVHLPREGILISGCLIHPYIIYMGDCYVLEWIETLEHLKSLEFDWIIPGHGEPFQDRSRIDYFQAYLRDFWERAKEQYKAGVSAEEAAKRIDMRDHAEHYPNIQSVGVSQVYTERAYELLDEGTER</sequence>
<dbReference type="InterPro" id="IPR001279">
    <property type="entry name" value="Metallo-B-lactamas"/>
</dbReference>
<dbReference type="AlphaFoldDB" id="X0XQZ8"/>
<dbReference type="InterPro" id="IPR036866">
    <property type="entry name" value="RibonucZ/Hydroxyglut_hydro"/>
</dbReference>
<proteinExistence type="predicted"/>
<protein>
    <recommendedName>
        <fullName evidence="1">Metallo-beta-lactamase domain-containing protein</fullName>
    </recommendedName>
</protein>
<dbReference type="EMBL" id="BARS01051466">
    <property type="protein sequence ID" value="GAG45680.1"/>
    <property type="molecule type" value="Genomic_DNA"/>
</dbReference>
<dbReference type="PANTHER" id="PTHR42951">
    <property type="entry name" value="METALLO-BETA-LACTAMASE DOMAIN-CONTAINING"/>
    <property type="match status" value="1"/>
</dbReference>
<feature type="domain" description="Metallo-beta-lactamase" evidence="1">
    <location>
        <begin position="32"/>
        <end position="98"/>
    </location>
</feature>
<evidence type="ECO:0000259" key="1">
    <source>
        <dbReference type="Pfam" id="PF00753"/>
    </source>
</evidence>
<dbReference type="Gene3D" id="3.60.15.10">
    <property type="entry name" value="Ribonuclease Z/Hydroxyacylglutathione hydrolase-like"/>
    <property type="match status" value="1"/>
</dbReference>
<dbReference type="Pfam" id="PF00753">
    <property type="entry name" value="Lactamase_B"/>
    <property type="match status" value="1"/>
</dbReference>
<dbReference type="SUPFAM" id="SSF56281">
    <property type="entry name" value="Metallo-hydrolase/oxidoreductase"/>
    <property type="match status" value="1"/>
</dbReference>
<feature type="non-terminal residue" evidence="2">
    <location>
        <position position="1"/>
    </location>
</feature>
<dbReference type="InterPro" id="IPR050855">
    <property type="entry name" value="NDM-1-like"/>
</dbReference>
<comment type="caution">
    <text evidence="2">The sequence shown here is derived from an EMBL/GenBank/DDBJ whole genome shotgun (WGS) entry which is preliminary data.</text>
</comment>
<accession>X0XQZ8</accession>
<name>X0XQZ8_9ZZZZ</name>
<reference evidence="2" key="1">
    <citation type="journal article" date="2014" name="Front. Microbiol.">
        <title>High frequency of phylogenetically diverse reductive dehalogenase-homologous genes in deep subseafloor sedimentary metagenomes.</title>
        <authorList>
            <person name="Kawai M."/>
            <person name="Futagami T."/>
            <person name="Toyoda A."/>
            <person name="Takaki Y."/>
            <person name="Nishi S."/>
            <person name="Hori S."/>
            <person name="Arai W."/>
            <person name="Tsubouchi T."/>
            <person name="Morono Y."/>
            <person name="Uchiyama I."/>
            <person name="Ito T."/>
            <person name="Fujiyama A."/>
            <person name="Inagaki F."/>
            <person name="Takami H."/>
        </authorList>
    </citation>
    <scope>NUCLEOTIDE SEQUENCE</scope>
    <source>
        <strain evidence="2">Expedition CK06-06</strain>
    </source>
</reference>
<organism evidence="2">
    <name type="scientific">marine sediment metagenome</name>
    <dbReference type="NCBI Taxonomy" id="412755"/>
    <lineage>
        <taxon>unclassified sequences</taxon>
        <taxon>metagenomes</taxon>
        <taxon>ecological metagenomes</taxon>
    </lineage>
</organism>